<protein>
    <submittedName>
        <fullName evidence="11">Kinesin-like protein NACK1</fullName>
    </submittedName>
</protein>
<dbReference type="Proteomes" id="UP000189701">
    <property type="component" value="Unplaced"/>
</dbReference>
<evidence type="ECO:0000256" key="5">
    <source>
        <dbReference type="ARBA" id="ARBA00023175"/>
    </source>
</evidence>
<dbReference type="GO" id="GO:0005524">
    <property type="term" value="F:ATP binding"/>
    <property type="evidence" value="ECO:0007669"/>
    <property type="project" value="UniProtKB-UniRule"/>
</dbReference>
<feature type="region of interest" description="Disordered" evidence="8">
    <location>
        <begin position="719"/>
        <end position="748"/>
    </location>
</feature>
<feature type="domain" description="Kinesin motor" evidence="9">
    <location>
        <begin position="17"/>
        <end position="364"/>
    </location>
</feature>
<dbReference type="STRING" id="4096.A0A1U7XG36"/>
<feature type="binding site" evidence="6">
    <location>
        <begin position="105"/>
        <end position="112"/>
    </location>
    <ligand>
        <name>ATP</name>
        <dbReference type="ChEBI" id="CHEBI:30616"/>
    </ligand>
</feature>
<feature type="compositionally biased region" description="Basic and acidic residues" evidence="8">
    <location>
        <begin position="615"/>
        <end position="629"/>
    </location>
</feature>
<dbReference type="PANTHER" id="PTHR47968:SF55">
    <property type="entry name" value="KINESIN-LIKE PROTEIN KIN-7H"/>
    <property type="match status" value="1"/>
</dbReference>
<accession>A0A1U7XG36</accession>
<dbReference type="Pfam" id="PF00225">
    <property type="entry name" value="Kinesin"/>
    <property type="match status" value="2"/>
</dbReference>
<feature type="region of interest" description="Disordered" evidence="8">
    <location>
        <begin position="597"/>
        <end position="629"/>
    </location>
</feature>
<keyword evidence="10" id="KW-1185">Reference proteome</keyword>
<dbReference type="PRINTS" id="PR00380">
    <property type="entry name" value="KINESINHEAVY"/>
</dbReference>
<keyword evidence="4 6" id="KW-0067">ATP-binding</keyword>
<dbReference type="InterPro" id="IPR021881">
    <property type="entry name" value="NACK_C"/>
</dbReference>
<dbReference type="InterPro" id="IPR027417">
    <property type="entry name" value="P-loop_NTPase"/>
</dbReference>
<name>A0A1U7XG36_NICSY</name>
<dbReference type="PROSITE" id="PS00411">
    <property type="entry name" value="KINESIN_MOTOR_1"/>
    <property type="match status" value="1"/>
</dbReference>
<dbReference type="FunFam" id="3.40.850.10:FF:000283">
    <property type="entry name" value="Putative inactive kinesin-like protein KIN-7B"/>
    <property type="match status" value="1"/>
</dbReference>
<dbReference type="InterPro" id="IPR001752">
    <property type="entry name" value="Kinesin_motor_dom"/>
</dbReference>
<keyword evidence="3 6" id="KW-0547">Nucleotide-binding</keyword>
<keyword evidence="7" id="KW-0175">Coiled coil</keyword>
<dbReference type="PROSITE" id="PS50067">
    <property type="entry name" value="KINESIN_MOTOR_2"/>
    <property type="match status" value="1"/>
</dbReference>
<evidence type="ECO:0000256" key="8">
    <source>
        <dbReference type="SAM" id="MobiDB-lite"/>
    </source>
</evidence>
<comment type="similarity">
    <text evidence="1">Belongs to the TRAFAC class myosin-kinesin ATPase superfamily. Kinesin family. KIN-7 subfamily.</text>
</comment>
<reference evidence="11" key="2">
    <citation type="submission" date="2025-08" db="UniProtKB">
        <authorList>
            <consortium name="RefSeq"/>
        </authorList>
    </citation>
    <scope>IDENTIFICATION</scope>
    <source>
        <tissue evidence="11">Leaf</tissue>
    </source>
</reference>
<dbReference type="GO" id="GO:0005874">
    <property type="term" value="C:microtubule"/>
    <property type="evidence" value="ECO:0007669"/>
    <property type="project" value="UniProtKB-KW"/>
</dbReference>
<dbReference type="InterPro" id="IPR027640">
    <property type="entry name" value="Kinesin-like_fam"/>
</dbReference>
<dbReference type="GO" id="GO:0003777">
    <property type="term" value="F:microtubule motor activity"/>
    <property type="evidence" value="ECO:0007669"/>
    <property type="project" value="InterPro"/>
</dbReference>
<dbReference type="SMART" id="SM00129">
    <property type="entry name" value="KISc"/>
    <property type="match status" value="1"/>
</dbReference>
<keyword evidence="2" id="KW-0493">Microtubule</keyword>
<dbReference type="SUPFAM" id="SSF52540">
    <property type="entry name" value="P-loop containing nucleoside triphosphate hydrolases"/>
    <property type="match status" value="1"/>
</dbReference>
<dbReference type="Gene3D" id="3.40.850.10">
    <property type="entry name" value="Kinesin motor domain"/>
    <property type="match status" value="1"/>
</dbReference>
<evidence type="ECO:0000256" key="2">
    <source>
        <dbReference type="ARBA" id="ARBA00022701"/>
    </source>
</evidence>
<dbReference type="GO" id="GO:0007018">
    <property type="term" value="P:microtubule-based movement"/>
    <property type="evidence" value="ECO:0007669"/>
    <property type="project" value="InterPro"/>
</dbReference>
<keyword evidence="5 6" id="KW-0505">Motor protein</keyword>
<evidence type="ECO:0000313" key="10">
    <source>
        <dbReference type="Proteomes" id="UP000189701"/>
    </source>
</evidence>
<evidence type="ECO:0000256" key="3">
    <source>
        <dbReference type="ARBA" id="ARBA00022741"/>
    </source>
</evidence>
<proteinExistence type="inferred from homology"/>
<gene>
    <name evidence="11" type="primary">LOC104238387</name>
</gene>
<evidence type="ECO:0000313" key="11">
    <source>
        <dbReference type="RefSeq" id="XP_009791027.1"/>
    </source>
</evidence>
<dbReference type="OrthoDB" id="3176171at2759"/>
<dbReference type="InterPro" id="IPR036961">
    <property type="entry name" value="Kinesin_motor_dom_sf"/>
</dbReference>
<dbReference type="RefSeq" id="XP_009791027.1">
    <property type="nucleotide sequence ID" value="XM_009792725.1"/>
</dbReference>
<dbReference type="InterPro" id="IPR019821">
    <property type="entry name" value="Kinesin_motor_CS"/>
</dbReference>
<evidence type="ECO:0000256" key="6">
    <source>
        <dbReference type="PROSITE-ProRule" id="PRU00283"/>
    </source>
</evidence>
<dbReference type="GO" id="GO:0008017">
    <property type="term" value="F:microtubule binding"/>
    <property type="evidence" value="ECO:0007669"/>
    <property type="project" value="InterPro"/>
</dbReference>
<dbReference type="PANTHER" id="PTHR47968">
    <property type="entry name" value="CENTROMERE PROTEIN E"/>
    <property type="match status" value="1"/>
</dbReference>
<evidence type="ECO:0000256" key="7">
    <source>
        <dbReference type="SAM" id="Coils"/>
    </source>
</evidence>
<reference evidence="10" key="1">
    <citation type="journal article" date="2013" name="Genome Biol.">
        <title>Reference genomes and transcriptomes of Nicotiana sylvestris and Nicotiana tomentosiformis.</title>
        <authorList>
            <person name="Sierro N."/>
            <person name="Battey J.N."/>
            <person name="Ouadi S."/>
            <person name="Bovet L."/>
            <person name="Goepfert S."/>
            <person name="Bakaher N."/>
            <person name="Peitsch M.C."/>
            <person name="Ivanov N.V."/>
        </authorList>
    </citation>
    <scope>NUCLEOTIDE SEQUENCE [LARGE SCALE GENOMIC DNA]</scope>
</reference>
<dbReference type="CDD" id="cd01374">
    <property type="entry name" value="KISc_CENP_E"/>
    <property type="match status" value="1"/>
</dbReference>
<dbReference type="AlphaFoldDB" id="A0A1U7XG36"/>
<feature type="coiled-coil region" evidence="7">
    <location>
        <begin position="373"/>
        <end position="437"/>
    </location>
</feature>
<dbReference type="eggNOG" id="KOG0242">
    <property type="taxonomic scope" value="Eukaryota"/>
</dbReference>
<evidence type="ECO:0000259" key="9">
    <source>
        <dbReference type="PROSITE" id="PS50067"/>
    </source>
</evidence>
<organism evidence="10 11">
    <name type="scientific">Nicotiana sylvestris</name>
    <name type="common">Wood tobacco</name>
    <name type="synonym">South American tobacco</name>
    <dbReference type="NCBI Taxonomy" id="4096"/>
    <lineage>
        <taxon>Eukaryota</taxon>
        <taxon>Viridiplantae</taxon>
        <taxon>Streptophyta</taxon>
        <taxon>Embryophyta</taxon>
        <taxon>Tracheophyta</taxon>
        <taxon>Spermatophyta</taxon>
        <taxon>Magnoliopsida</taxon>
        <taxon>eudicotyledons</taxon>
        <taxon>Gunneridae</taxon>
        <taxon>Pentapetalae</taxon>
        <taxon>asterids</taxon>
        <taxon>lamiids</taxon>
        <taxon>Solanales</taxon>
        <taxon>Solanaceae</taxon>
        <taxon>Nicotianoideae</taxon>
        <taxon>Nicotianeae</taxon>
        <taxon>Nicotiana</taxon>
    </lineage>
</organism>
<sequence length="1028" mass="117042">MEKMEGGEEVMQGREERIFVSVRLRPLNEKEERNDVSDWECVNDTTIIYKNISLSPSERLIYPSAYTFDRVFSSDCCTRQVYEEAAKEVALSVVKGYNSSIFAYGQTSSGKTYTMTGITEYAIADIYEYVQKHKERDFILKFSAMEMYNESVRDLLSEDSTPLRLLDDPERGTVVEKLTEEILRDWGHVIQLLSICEGNTMNSFFWHIINHGLEFTINVAAQRQIGETAFNETSSRSHQIIRLTIESSAREHLGGDNLGTLLATVNFVDLAGSEGASQSLSAGARLKEGCHINRSLLTLGTVIRKLSKDRTGHIPFRDSKLTRILQPSLSGNGRTAIICTMSPARSHVEQSRNTLLFASCAKEVTTNAQVNVAISDKALVKHLQRELARLESELRYPRACIFPSDYEALLQEKDLQIQQLEKEIKDLILQRDIAQSQVKDLLKLLGDDVIQVGLGHYPNLRVKRSPDFQSPMQQISILRDTRYIDVDVRTRSIGHSRSSSEDQIIHVPEFEETIFRNNTFPMLLPGSSNYSKSDSCQGWDEVEKQSNETSEDLCKEVRCIETEESSVKGTQESNYSFPEQNGGFPALVTIVNRERTNQGTLVPPDNGYRRSVTPPHKENGELKPLPFKEDQESVSSSFFAEERKSSREMVSLFLRVDQALESPKFKEDKEFTCVHSSNAPPEKLYSQCEFNDDRSCNRNLKLSKSKSCKASIITDRSSPCLEESNRNRSTPPSEPARSLNARPQDSEMEVSHLNFGSDVKCSRNDSTFHAQSAFNVELEVPERKPLTDEDVNDADGARDARMNGMDQLQYEMDVKDCHVQEAELEHDKPSKSVREVGVEPVEDDYKSRYSWPLEFKRLQKEIIELWHACNVSLAHRAYFFLLFQGDSTDAIYMEVEIRRLTFLKDTFSRGEKTVVNGRTLSLEGSKKDLREERRMLSKQMQKKLSEAERDSLYLKWGIGINSKRRRLQLAQQLWTKTDDMNHIADSAYLVAKLVGLMEPGKGPKEMFGLDFPNTSRNYSFKTGLKSLL</sequence>
<evidence type="ECO:0000256" key="1">
    <source>
        <dbReference type="ARBA" id="ARBA00007310"/>
    </source>
</evidence>
<dbReference type="Pfam" id="PF11995">
    <property type="entry name" value="DUF3490"/>
    <property type="match status" value="1"/>
</dbReference>
<evidence type="ECO:0000256" key="4">
    <source>
        <dbReference type="ARBA" id="ARBA00022840"/>
    </source>
</evidence>